<dbReference type="InterPro" id="IPR045155">
    <property type="entry name" value="Beta-lactam_cat"/>
</dbReference>
<dbReference type="InterPro" id="IPR000871">
    <property type="entry name" value="Beta-lactam_class-A"/>
</dbReference>
<organism evidence="5 6">
    <name type="scientific">Salana multivorans</name>
    <dbReference type="NCBI Taxonomy" id="120377"/>
    <lineage>
        <taxon>Bacteria</taxon>
        <taxon>Bacillati</taxon>
        <taxon>Actinomycetota</taxon>
        <taxon>Actinomycetes</taxon>
        <taxon>Micrococcales</taxon>
        <taxon>Beutenbergiaceae</taxon>
        <taxon>Salana</taxon>
    </lineage>
</organism>
<dbReference type="Gene3D" id="1.10.8.620">
    <property type="entry name" value="ORF12 helical bundle domain-like"/>
    <property type="match status" value="1"/>
</dbReference>
<feature type="domain" description="Beta-lactamase class A catalytic" evidence="3">
    <location>
        <begin position="203"/>
        <end position="319"/>
    </location>
</feature>
<evidence type="ECO:0000259" key="4">
    <source>
        <dbReference type="Pfam" id="PF18042"/>
    </source>
</evidence>
<accession>A0A3N2D8K0</accession>
<feature type="region of interest" description="Disordered" evidence="1">
    <location>
        <begin position="39"/>
        <end position="65"/>
    </location>
</feature>
<dbReference type="InterPro" id="IPR012338">
    <property type="entry name" value="Beta-lactam/transpept-like"/>
</dbReference>
<sequence>MDISTTPVRPPSTTARRRVAAALALGVLVPVLAACGDATDPESPVSSASTAASPASSDATDAADVDPVEVPDTAVGREVSWVLGAIDPATPVTAEDAAAHLGEAASAAISGEELVVAFAQVAASGPWRVVSYTGTETEAVATIRSPADDELDLTVTLDEAGLVSALLFAPAFERTPATSWEELTAAVAAMPAETTLVVVDVTDPAAPSEVFAAGDEVAAPIGSVFKLYVLGAVVQAVADGTLSWDDTVTVTDALRSLPSGELQNEPAGTSVTVREAAQAMIEISDNTATDLLIDAVGRAAVEDQLVAMGHSDPGLNRPFLMTRELFWIGWGDDGAYRERWAGADEAGRRALLAELPEGPPEIATVLDEVVWPDGADWFATPDDIVAAHVALGRLAETPAGEPLAQILGTNPGFAPDQVAEFDTVAFKGGSSTGELALTWRLTTSDAAWVVVLQARSEDPAATADPRPYVGAAGDAVALLDVG</sequence>
<evidence type="ECO:0000313" key="5">
    <source>
        <dbReference type="EMBL" id="ROR96107.1"/>
    </source>
</evidence>
<dbReference type="GO" id="GO:0046677">
    <property type="term" value="P:response to antibiotic"/>
    <property type="evidence" value="ECO:0007669"/>
    <property type="project" value="InterPro"/>
</dbReference>
<dbReference type="Proteomes" id="UP000275356">
    <property type="component" value="Unassembled WGS sequence"/>
</dbReference>
<dbReference type="Pfam" id="PF13354">
    <property type="entry name" value="Beta-lactamase2"/>
    <property type="match status" value="1"/>
</dbReference>
<name>A0A3N2D8K0_9MICO</name>
<comment type="caution">
    <text evidence="5">The sequence shown here is derived from an EMBL/GenBank/DDBJ whole genome shotgun (WGS) entry which is preliminary data.</text>
</comment>
<dbReference type="PANTHER" id="PTHR35333">
    <property type="entry name" value="BETA-LACTAMASE"/>
    <property type="match status" value="1"/>
</dbReference>
<dbReference type="RefSeq" id="WP_123738331.1">
    <property type="nucleotide sequence ID" value="NZ_RKHQ01000001.1"/>
</dbReference>
<dbReference type="GO" id="GO:0030655">
    <property type="term" value="P:beta-lactam antibiotic catabolic process"/>
    <property type="evidence" value="ECO:0007669"/>
    <property type="project" value="InterPro"/>
</dbReference>
<protein>
    <submittedName>
        <fullName evidence="5">Beta-lactamase family protein</fullName>
    </submittedName>
</protein>
<dbReference type="PANTHER" id="PTHR35333:SF5">
    <property type="entry name" value="CONSERVED LIPOPROTEIN LPQF-RELATED"/>
    <property type="match status" value="1"/>
</dbReference>
<dbReference type="Gene3D" id="3.40.710.10">
    <property type="entry name" value="DD-peptidase/beta-lactamase superfamily"/>
    <property type="match status" value="1"/>
</dbReference>
<feature type="signal peptide" evidence="2">
    <location>
        <begin position="1"/>
        <end position="33"/>
    </location>
</feature>
<keyword evidence="6" id="KW-1185">Reference proteome</keyword>
<proteinExistence type="predicted"/>
<dbReference type="AlphaFoldDB" id="A0A3N2D8K0"/>
<evidence type="ECO:0000256" key="2">
    <source>
        <dbReference type="SAM" id="SignalP"/>
    </source>
</evidence>
<dbReference type="Gene3D" id="3.10.450.280">
    <property type="match status" value="1"/>
</dbReference>
<feature type="chain" id="PRO_5018280610" evidence="2">
    <location>
        <begin position="34"/>
        <end position="482"/>
    </location>
</feature>
<dbReference type="SUPFAM" id="SSF56601">
    <property type="entry name" value="beta-lactamase/transpeptidase-like"/>
    <property type="match status" value="1"/>
</dbReference>
<gene>
    <name evidence="5" type="ORF">EDD28_0682</name>
</gene>
<dbReference type="Pfam" id="PF18042">
    <property type="entry name" value="ORF_12_N"/>
    <property type="match status" value="1"/>
</dbReference>
<feature type="compositionally biased region" description="Low complexity" evidence="1">
    <location>
        <begin position="41"/>
        <end position="60"/>
    </location>
</feature>
<dbReference type="OrthoDB" id="108135at2"/>
<reference evidence="5 6" key="1">
    <citation type="submission" date="2018-11" db="EMBL/GenBank/DDBJ databases">
        <title>Sequencing the genomes of 1000 actinobacteria strains.</title>
        <authorList>
            <person name="Klenk H.-P."/>
        </authorList>
    </citation>
    <scope>NUCLEOTIDE SEQUENCE [LARGE SCALE GENOMIC DNA]</scope>
    <source>
        <strain evidence="5 6">DSM 13521</strain>
    </source>
</reference>
<keyword evidence="2" id="KW-0732">Signal</keyword>
<evidence type="ECO:0000259" key="3">
    <source>
        <dbReference type="Pfam" id="PF13354"/>
    </source>
</evidence>
<evidence type="ECO:0000256" key="1">
    <source>
        <dbReference type="SAM" id="MobiDB-lite"/>
    </source>
</evidence>
<dbReference type="GO" id="GO:0008800">
    <property type="term" value="F:beta-lactamase activity"/>
    <property type="evidence" value="ECO:0007669"/>
    <property type="project" value="InterPro"/>
</dbReference>
<feature type="domain" description="ORF 12 gene product N-terminal" evidence="4">
    <location>
        <begin position="70"/>
        <end position="163"/>
    </location>
</feature>
<dbReference type="EMBL" id="RKHQ01000001">
    <property type="protein sequence ID" value="ROR96107.1"/>
    <property type="molecule type" value="Genomic_DNA"/>
</dbReference>
<evidence type="ECO:0000313" key="6">
    <source>
        <dbReference type="Proteomes" id="UP000275356"/>
    </source>
</evidence>
<dbReference type="InterPro" id="IPR040846">
    <property type="entry name" value="ORF_12_N"/>
</dbReference>